<reference evidence="1" key="2">
    <citation type="submission" date="2023-06" db="EMBL/GenBank/DDBJ databases">
        <authorList>
            <consortium name="Lawrence Berkeley National Laboratory"/>
            <person name="Haridas S."/>
            <person name="Hensen N."/>
            <person name="Bonometti L."/>
            <person name="Westerberg I."/>
            <person name="Brannstrom I.O."/>
            <person name="Guillou S."/>
            <person name="Cros-Aarteil S."/>
            <person name="Calhoun S."/>
            <person name="Kuo A."/>
            <person name="Mondo S."/>
            <person name="Pangilinan J."/>
            <person name="Riley R."/>
            <person name="Labutti K."/>
            <person name="Andreopoulos B."/>
            <person name="Lipzen A."/>
            <person name="Chen C."/>
            <person name="Yanf M."/>
            <person name="Daum C."/>
            <person name="Ng V."/>
            <person name="Clum A."/>
            <person name="Steindorff A."/>
            <person name="Ohm R."/>
            <person name="Martin F."/>
            <person name="Silar P."/>
            <person name="Natvig D."/>
            <person name="Lalanne C."/>
            <person name="Gautier V."/>
            <person name="Ament-Velasquez S.L."/>
            <person name="Kruys A."/>
            <person name="Hutchinson M.I."/>
            <person name="Powell A.J."/>
            <person name="Barry K."/>
            <person name="Miller A.N."/>
            <person name="Grigoriev I.V."/>
            <person name="Debuchy R."/>
            <person name="Gladieux P."/>
            <person name="Thoren M.H."/>
            <person name="Johannesson H."/>
        </authorList>
    </citation>
    <scope>NUCLEOTIDE SEQUENCE</scope>
    <source>
        <strain evidence="1">CBS 118394</strain>
    </source>
</reference>
<sequence>MASAGILSGCMLIMIPMIPLHKRPAFQSLFGMVFGIASVIGPPSDRCARKGSPTLEFELSSIADVDNGIDASVCASSTDSRNGVQLQPF</sequence>
<dbReference type="AlphaFoldDB" id="A0AAE0IS25"/>
<evidence type="ECO:0000313" key="1">
    <source>
        <dbReference type="EMBL" id="KAK3329922.1"/>
    </source>
</evidence>
<organism evidence="1 2">
    <name type="scientific">Apodospora peruviana</name>
    <dbReference type="NCBI Taxonomy" id="516989"/>
    <lineage>
        <taxon>Eukaryota</taxon>
        <taxon>Fungi</taxon>
        <taxon>Dikarya</taxon>
        <taxon>Ascomycota</taxon>
        <taxon>Pezizomycotina</taxon>
        <taxon>Sordariomycetes</taxon>
        <taxon>Sordariomycetidae</taxon>
        <taxon>Sordariales</taxon>
        <taxon>Lasiosphaeriaceae</taxon>
        <taxon>Apodospora</taxon>
    </lineage>
</organism>
<comment type="caution">
    <text evidence="1">The sequence shown here is derived from an EMBL/GenBank/DDBJ whole genome shotgun (WGS) entry which is preliminary data.</text>
</comment>
<accession>A0AAE0IS25</accession>
<reference evidence="1" key="1">
    <citation type="journal article" date="2023" name="Mol. Phylogenet. Evol.">
        <title>Genome-scale phylogeny and comparative genomics of the fungal order Sordariales.</title>
        <authorList>
            <person name="Hensen N."/>
            <person name="Bonometti L."/>
            <person name="Westerberg I."/>
            <person name="Brannstrom I.O."/>
            <person name="Guillou S."/>
            <person name="Cros-Aarteil S."/>
            <person name="Calhoun S."/>
            <person name="Haridas S."/>
            <person name="Kuo A."/>
            <person name="Mondo S."/>
            <person name="Pangilinan J."/>
            <person name="Riley R."/>
            <person name="LaButti K."/>
            <person name="Andreopoulos B."/>
            <person name="Lipzen A."/>
            <person name="Chen C."/>
            <person name="Yan M."/>
            <person name="Daum C."/>
            <person name="Ng V."/>
            <person name="Clum A."/>
            <person name="Steindorff A."/>
            <person name="Ohm R.A."/>
            <person name="Martin F."/>
            <person name="Silar P."/>
            <person name="Natvig D.O."/>
            <person name="Lalanne C."/>
            <person name="Gautier V."/>
            <person name="Ament-Velasquez S.L."/>
            <person name="Kruys A."/>
            <person name="Hutchinson M.I."/>
            <person name="Powell A.J."/>
            <person name="Barry K."/>
            <person name="Miller A.N."/>
            <person name="Grigoriev I.V."/>
            <person name="Debuchy R."/>
            <person name="Gladieux P."/>
            <person name="Hiltunen Thoren M."/>
            <person name="Johannesson H."/>
        </authorList>
    </citation>
    <scope>NUCLEOTIDE SEQUENCE</scope>
    <source>
        <strain evidence="1">CBS 118394</strain>
    </source>
</reference>
<dbReference type="EMBL" id="JAUEDM010000001">
    <property type="protein sequence ID" value="KAK3329922.1"/>
    <property type="molecule type" value="Genomic_DNA"/>
</dbReference>
<dbReference type="Proteomes" id="UP001283341">
    <property type="component" value="Unassembled WGS sequence"/>
</dbReference>
<name>A0AAE0IS25_9PEZI</name>
<proteinExistence type="predicted"/>
<evidence type="ECO:0000313" key="2">
    <source>
        <dbReference type="Proteomes" id="UP001283341"/>
    </source>
</evidence>
<protein>
    <submittedName>
        <fullName evidence="1">Uncharacterized protein</fullName>
    </submittedName>
</protein>
<gene>
    <name evidence="1" type="ORF">B0H66DRAFT_542371</name>
</gene>
<keyword evidence="2" id="KW-1185">Reference proteome</keyword>